<evidence type="ECO:0000313" key="1">
    <source>
        <dbReference type="EMBL" id="KRM92391.1"/>
    </source>
</evidence>
<dbReference type="PATRIC" id="fig|1423745.4.peg.4"/>
<dbReference type="STRING" id="1423745.GCA_001311215_02019"/>
<dbReference type="AlphaFoldDB" id="A0A0R2CLS9"/>
<proteinExistence type="predicted"/>
<sequence length="281" mass="32591">MTNKELFIDEETTITYKPQPINIRNFDTLQAKIEEIRAKYDGLVVTADSYQTDKKTKQELNKLFNRLDEQRRKVKRDYMAQIKPIEDAIKPLEDDIKETSVNIDKQLKTYDEKWKEAKRTQIQQFINDVSPNYGVSAETITIDSRFLNKSTSKKQWQDAIVEQIKMAKADELRRQQNVEVLTKYAHKAGVDPVPYVHLLANGGTVLEIQDIIDGDIKRAEEEKKRREKDEVKVSETKSVDKSTGEVIDKVAVSYELTGTKEQIQALENYMDNLGILYRKRG</sequence>
<dbReference type="Proteomes" id="UP000051586">
    <property type="component" value="Unassembled WGS sequence"/>
</dbReference>
<name>A0A0R2CLS9_9LACO</name>
<dbReference type="RefSeq" id="WP_056961257.1">
    <property type="nucleotide sequence ID" value="NZ_AYZI01000001.1"/>
</dbReference>
<dbReference type="Pfam" id="PF07083">
    <property type="entry name" value="DUF1351"/>
    <property type="match status" value="1"/>
</dbReference>
<reference evidence="1 2" key="1">
    <citation type="journal article" date="2015" name="Genome Announc.">
        <title>Expanding the biotechnology potential of lactobacilli through comparative genomics of 213 strains and associated genera.</title>
        <authorList>
            <person name="Sun Z."/>
            <person name="Harris H.M."/>
            <person name="McCann A."/>
            <person name="Guo C."/>
            <person name="Argimon S."/>
            <person name="Zhang W."/>
            <person name="Yang X."/>
            <person name="Jeffery I.B."/>
            <person name="Cooney J.C."/>
            <person name="Kagawa T.F."/>
            <person name="Liu W."/>
            <person name="Song Y."/>
            <person name="Salvetti E."/>
            <person name="Wrobel A."/>
            <person name="Rasinkangas P."/>
            <person name="Parkhill J."/>
            <person name="Rea M.C."/>
            <person name="O'Sullivan O."/>
            <person name="Ritari J."/>
            <person name="Douillard F.P."/>
            <person name="Paul Ross R."/>
            <person name="Yang R."/>
            <person name="Briner A.E."/>
            <person name="Felis G.E."/>
            <person name="de Vos W.M."/>
            <person name="Barrangou R."/>
            <person name="Klaenhammer T.R."/>
            <person name="Caufield P.W."/>
            <person name="Cui Y."/>
            <person name="Zhang H."/>
            <person name="O'Toole P.W."/>
        </authorList>
    </citation>
    <scope>NUCLEOTIDE SEQUENCE [LARGE SCALE GENOMIC DNA]</scope>
    <source>
        <strain evidence="1 2">DSM 22689</strain>
    </source>
</reference>
<gene>
    <name evidence="1" type="ORF">FC87_GL000003</name>
</gene>
<evidence type="ECO:0008006" key="3">
    <source>
        <dbReference type="Google" id="ProtNLM"/>
    </source>
</evidence>
<organism evidence="1 2">
    <name type="scientific">Fructilactobacillus florum DSM 22689 = JCM 16035</name>
    <dbReference type="NCBI Taxonomy" id="1423745"/>
    <lineage>
        <taxon>Bacteria</taxon>
        <taxon>Bacillati</taxon>
        <taxon>Bacillota</taxon>
        <taxon>Bacilli</taxon>
        <taxon>Lactobacillales</taxon>
        <taxon>Lactobacillaceae</taxon>
        <taxon>Fructilactobacillus</taxon>
    </lineage>
</organism>
<protein>
    <recommendedName>
        <fullName evidence="3">DUF1351 domain-containing protein</fullName>
    </recommendedName>
</protein>
<comment type="caution">
    <text evidence="1">The sequence shown here is derived from an EMBL/GenBank/DDBJ whole genome shotgun (WGS) entry which is preliminary data.</text>
</comment>
<dbReference type="InterPro" id="IPR009785">
    <property type="entry name" value="Prophage_Lj928_Orf309"/>
</dbReference>
<dbReference type="EMBL" id="AYZI01000001">
    <property type="protein sequence ID" value="KRM92391.1"/>
    <property type="molecule type" value="Genomic_DNA"/>
</dbReference>
<evidence type="ECO:0000313" key="2">
    <source>
        <dbReference type="Proteomes" id="UP000051586"/>
    </source>
</evidence>
<accession>A0A0R2CLS9</accession>